<accession>A0A382DRB7</accession>
<sequence>MAEERLNLCIGAAIFEQEVVVVFSNNTLKDIQKKASREFNSLISLLSEKTTLFLGDENTEHVEDTSANEDDFKLISAGEIHDLKEKSDYFIEF</sequence>
<reference evidence="1" key="1">
    <citation type="submission" date="2018-05" db="EMBL/GenBank/DDBJ databases">
        <authorList>
            <person name="Lanie J.A."/>
            <person name="Ng W.-L."/>
            <person name="Kazmierczak K.M."/>
            <person name="Andrzejewski T.M."/>
            <person name="Davidsen T.M."/>
            <person name="Wayne K.J."/>
            <person name="Tettelin H."/>
            <person name="Glass J.I."/>
            <person name="Rusch D."/>
            <person name="Podicherti R."/>
            <person name="Tsui H.-C.T."/>
            <person name="Winkler M.E."/>
        </authorList>
    </citation>
    <scope>NUCLEOTIDE SEQUENCE</scope>
</reference>
<protein>
    <submittedName>
        <fullName evidence="1">Uncharacterized protein</fullName>
    </submittedName>
</protein>
<evidence type="ECO:0000313" key="1">
    <source>
        <dbReference type="EMBL" id="SVB41000.1"/>
    </source>
</evidence>
<organism evidence="1">
    <name type="scientific">marine metagenome</name>
    <dbReference type="NCBI Taxonomy" id="408172"/>
    <lineage>
        <taxon>unclassified sequences</taxon>
        <taxon>metagenomes</taxon>
        <taxon>ecological metagenomes</taxon>
    </lineage>
</organism>
<proteinExistence type="predicted"/>
<dbReference type="EMBL" id="UINC01040725">
    <property type="protein sequence ID" value="SVB41000.1"/>
    <property type="molecule type" value="Genomic_DNA"/>
</dbReference>
<name>A0A382DRB7_9ZZZZ</name>
<gene>
    <name evidence="1" type="ORF">METZ01_LOCUS193854</name>
</gene>
<dbReference type="AlphaFoldDB" id="A0A382DRB7"/>